<proteinExistence type="predicted"/>
<accession>A0A1N7SUC6</accession>
<dbReference type="SUPFAM" id="SSF51182">
    <property type="entry name" value="RmlC-like cupins"/>
    <property type="match status" value="1"/>
</dbReference>
<dbReference type="GO" id="GO:0004848">
    <property type="term" value="F:ureidoglycolate hydrolase activity"/>
    <property type="evidence" value="ECO:0007669"/>
    <property type="project" value="InterPro"/>
</dbReference>
<dbReference type="Proteomes" id="UP000195569">
    <property type="component" value="Unassembled WGS sequence"/>
</dbReference>
<gene>
    <name evidence="1" type="ORF">BN2476_960093</name>
</gene>
<dbReference type="AlphaFoldDB" id="A0A1N7SUC6"/>
<dbReference type="InterPro" id="IPR024060">
    <property type="entry name" value="Ureidoglycolate_lyase_dom_sf"/>
</dbReference>
<sequence length="199" mass="22060">MTVPLLTIERLTSDAFLPYGWVLGEPPGEQSDVPYFESSALKRWHAHLFETGTPNEVEILWTRIGDDNPFVRTLETRLLTQEVVVPLTAPLIQIVAAPLTSRLPDMRSLRAYEIPVGLGTCIRPGCWQATRVLAGRTTALMLSRRSTTFDRVVHLHTGAPTAESSEMPIWPHKIATRSPAAEAEDDRAAASVYALMSAW</sequence>
<evidence type="ECO:0000313" key="2">
    <source>
        <dbReference type="Proteomes" id="UP000195569"/>
    </source>
</evidence>
<name>A0A1N7SUC6_9BURK</name>
<organism evidence="1 2">
    <name type="scientific">Paraburkholderia piptadeniae</name>
    <dbReference type="NCBI Taxonomy" id="1701573"/>
    <lineage>
        <taxon>Bacteria</taxon>
        <taxon>Pseudomonadati</taxon>
        <taxon>Pseudomonadota</taxon>
        <taxon>Betaproteobacteria</taxon>
        <taxon>Burkholderiales</taxon>
        <taxon>Burkholderiaceae</taxon>
        <taxon>Paraburkholderia</taxon>
    </lineage>
</organism>
<comment type="caution">
    <text evidence="1">The sequence shown here is derived from an EMBL/GenBank/DDBJ whole genome shotgun (WGS) entry which is preliminary data.</text>
</comment>
<dbReference type="Gene3D" id="2.60.120.480">
    <property type="entry name" value="Ureidoglycolate hydrolase"/>
    <property type="match status" value="1"/>
</dbReference>
<keyword evidence="2" id="KW-1185">Reference proteome</keyword>
<evidence type="ECO:0000313" key="1">
    <source>
        <dbReference type="EMBL" id="SIT50942.1"/>
    </source>
</evidence>
<protein>
    <submittedName>
        <fullName evidence="1">Uncharacterized protein</fullName>
    </submittedName>
</protein>
<reference evidence="1" key="1">
    <citation type="submission" date="2016-12" db="EMBL/GenBank/DDBJ databases">
        <authorList>
            <person name="Moulin L."/>
        </authorList>
    </citation>
    <scope>NUCLEOTIDE SEQUENCE [LARGE SCALE GENOMIC DNA]</scope>
    <source>
        <strain evidence="1">STM 7183</strain>
    </source>
</reference>
<dbReference type="RefSeq" id="WP_175607943.1">
    <property type="nucleotide sequence ID" value="NZ_CYGY02000096.1"/>
</dbReference>
<dbReference type="InterPro" id="IPR011051">
    <property type="entry name" value="RmlC_Cupin_sf"/>
</dbReference>
<dbReference type="EMBL" id="CYGY02000096">
    <property type="protein sequence ID" value="SIT50942.1"/>
    <property type="molecule type" value="Genomic_DNA"/>
</dbReference>